<keyword evidence="1" id="KW-0378">Hydrolase</keyword>
<dbReference type="InterPro" id="IPR023214">
    <property type="entry name" value="HAD_sf"/>
</dbReference>
<dbReference type="Gene3D" id="3.40.50.1000">
    <property type="entry name" value="HAD superfamily/HAD-like"/>
    <property type="match status" value="1"/>
</dbReference>
<dbReference type="GO" id="GO:0016787">
    <property type="term" value="F:hydrolase activity"/>
    <property type="evidence" value="ECO:0007669"/>
    <property type="project" value="UniProtKB-KW"/>
</dbReference>
<keyword evidence="2" id="KW-1185">Reference proteome</keyword>
<reference evidence="1 2" key="1">
    <citation type="submission" date="2023-08" db="EMBL/GenBank/DDBJ databases">
        <title>Nocardioides seae sp. nov., a bacterium isolated from a soil.</title>
        <authorList>
            <person name="Wang X."/>
        </authorList>
    </citation>
    <scope>NUCLEOTIDE SEQUENCE [LARGE SCALE GENOMIC DNA]</scope>
    <source>
        <strain evidence="1 2">YZH12</strain>
    </source>
</reference>
<dbReference type="InterPro" id="IPR036412">
    <property type="entry name" value="HAD-like_sf"/>
</dbReference>
<gene>
    <name evidence="1" type="ORF">RDV89_14710</name>
</gene>
<dbReference type="Proteomes" id="UP001268542">
    <property type="component" value="Unassembled WGS sequence"/>
</dbReference>
<comment type="caution">
    <text evidence="1">The sequence shown here is derived from an EMBL/GenBank/DDBJ whole genome shotgun (WGS) entry which is preliminary data.</text>
</comment>
<organism evidence="1 2">
    <name type="scientific">Nocardioides imazamoxiresistens</name>
    <dbReference type="NCBI Taxonomy" id="3231893"/>
    <lineage>
        <taxon>Bacteria</taxon>
        <taxon>Bacillati</taxon>
        <taxon>Actinomycetota</taxon>
        <taxon>Actinomycetes</taxon>
        <taxon>Propionibacteriales</taxon>
        <taxon>Nocardioidaceae</taxon>
        <taxon>Nocardioides</taxon>
    </lineage>
</organism>
<sequence length="278" mass="29612">MTTLFASDLDRTLIYSAGALQLGRPVAEPVLVEVYDGQPTSFADPAALAALRPLADHVAFVPTTTRTRAQYERIQLAGVRVEHAVTTNGAVLLVDGEPCGDWAAETVVRMRAGESYADVRRAAEGLWRHPWVLKVRDAEGVFFYAVVDPALTPQGWYDEVAGVAAWGGWQVSVQGRKVYLIPPGVTKEAAVAEVARRVGAERVAAAGDSLLDRGMLVEADLALRPSHGELHEEGWSVPGLHVTRESGGPAATEIVETVARWSAAGAAVWSTVASDIGP</sequence>
<evidence type="ECO:0000313" key="1">
    <source>
        <dbReference type="EMBL" id="MDT9594333.1"/>
    </source>
</evidence>
<dbReference type="RefSeq" id="WP_315734005.1">
    <property type="nucleotide sequence ID" value="NZ_JAVYII010000006.1"/>
</dbReference>
<evidence type="ECO:0000313" key="2">
    <source>
        <dbReference type="Proteomes" id="UP001268542"/>
    </source>
</evidence>
<dbReference type="EMBL" id="JAVYII010000006">
    <property type="protein sequence ID" value="MDT9594333.1"/>
    <property type="molecule type" value="Genomic_DNA"/>
</dbReference>
<protein>
    <submittedName>
        <fullName evidence="1">HAD family hydrolase</fullName>
    </submittedName>
</protein>
<proteinExistence type="predicted"/>
<name>A0ABU3PYI8_9ACTN</name>
<dbReference type="SUPFAM" id="SSF56784">
    <property type="entry name" value="HAD-like"/>
    <property type="match status" value="1"/>
</dbReference>
<accession>A0ABU3PYI8</accession>